<evidence type="ECO:0000313" key="3">
    <source>
        <dbReference type="EMBL" id="KAH0870625.1"/>
    </source>
</evidence>
<name>A0ABQ7YQX6_BRANA</name>
<evidence type="ECO:0000259" key="2">
    <source>
        <dbReference type="Pfam" id="PF25896"/>
    </source>
</evidence>
<dbReference type="Proteomes" id="UP000824890">
    <property type="component" value="Unassembled WGS sequence"/>
</dbReference>
<reference evidence="3 4" key="1">
    <citation type="submission" date="2021-05" db="EMBL/GenBank/DDBJ databases">
        <title>Genome Assembly of Synthetic Allotetraploid Brassica napus Reveals Homoeologous Exchanges between Subgenomes.</title>
        <authorList>
            <person name="Davis J.T."/>
        </authorList>
    </citation>
    <scope>NUCLEOTIDE SEQUENCE [LARGE SCALE GENOMIC DNA]</scope>
    <source>
        <strain evidence="4">cv. Da-Ae</strain>
        <tissue evidence="3">Seedling</tissue>
    </source>
</reference>
<gene>
    <name evidence="3" type="ORF">HID58_077647</name>
</gene>
<evidence type="ECO:0000313" key="4">
    <source>
        <dbReference type="Proteomes" id="UP000824890"/>
    </source>
</evidence>
<keyword evidence="4" id="KW-1185">Reference proteome</keyword>
<feature type="region of interest" description="Disordered" evidence="1">
    <location>
        <begin position="116"/>
        <end position="138"/>
    </location>
</feature>
<protein>
    <recommendedName>
        <fullName evidence="2">AT3G52170-like helix-turn-helix domain-containing protein</fullName>
    </recommendedName>
</protein>
<comment type="caution">
    <text evidence="3">The sequence shown here is derived from an EMBL/GenBank/DDBJ whole genome shotgun (WGS) entry which is preliminary data.</text>
</comment>
<dbReference type="PANTHER" id="PTHR34568">
    <property type="entry name" value="RRM DOMAIN-CONTAINING PROTEIN"/>
    <property type="match status" value="1"/>
</dbReference>
<sequence>MAAHQDNLVLSVFPNQSCILLVFTCIIITNHIIETGRDLCRFSLTRSYWHRRLNNGSFPSLSLTHKEVGGSFYTIREIVREIIQENRVLGDDQLQDQSLSRSTVLMNPVPPLFLSPDGLHSRSEPVEAKSPVGLDDRGSDISKYREVNGYKLSEPVGSSTDVSRTQFAAASCSEVIDAGMHDDNGETICDSLPQDKEVEVDNKDIGFEAEIHFIESEGKNPLNNNQSVKDDKAAIKDTLGTIDLLPAETVVETFSVTPSELAKVCEAGKETEAKVENDSSTEDLVEIPSSISAVLEEQGTEEVTVVAQMPNHISKVEEKAVIGNIHDTKEFRYGSLTTEQPIMPTSGTESGSCKNDIARSEVTSVEKATVEKKKFDASCSQKGNIATLNQIKLESWKGQSNVAGPETNPLLVVLKAFLTAFVKFWSKVEPYEFSLIQITLKNVSRHKRDLKDH</sequence>
<dbReference type="Pfam" id="PF25896">
    <property type="entry name" value="HTH_AT3G52170"/>
    <property type="match status" value="1"/>
</dbReference>
<dbReference type="InterPro" id="IPR058941">
    <property type="entry name" value="HTH_AT3G52170-like"/>
</dbReference>
<dbReference type="PANTHER" id="PTHR34568:SF1">
    <property type="entry name" value="DNA BINDING PROTEIN"/>
    <property type="match status" value="1"/>
</dbReference>
<accession>A0ABQ7YQX6</accession>
<feature type="domain" description="AT3G52170-like helix-turn-helix" evidence="2">
    <location>
        <begin position="50"/>
        <end position="83"/>
    </location>
</feature>
<proteinExistence type="predicted"/>
<dbReference type="InterPro" id="IPR058942">
    <property type="entry name" value="AT3G52170-like"/>
</dbReference>
<dbReference type="EMBL" id="JAGKQM010000017">
    <property type="protein sequence ID" value="KAH0870625.1"/>
    <property type="molecule type" value="Genomic_DNA"/>
</dbReference>
<evidence type="ECO:0000256" key="1">
    <source>
        <dbReference type="SAM" id="MobiDB-lite"/>
    </source>
</evidence>
<organism evidence="3 4">
    <name type="scientific">Brassica napus</name>
    <name type="common">Rape</name>
    <dbReference type="NCBI Taxonomy" id="3708"/>
    <lineage>
        <taxon>Eukaryota</taxon>
        <taxon>Viridiplantae</taxon>
        <taxon>Streptophyta</taxon>
        <taxon>Embryophyta</taxon>
        <taxon>Tracheophyta</taxon>
        <taxon>Spermatophyta</taxon>
        <taxon>Magnoliopsida</taxon>
        <taxon>eudicotyledons</taxon>
        <taxon>Gunneridae</taxon>
        <taxon>Pentapetalae</taxon>
        <taxon>rosids</taxon>
        <taxon>malvids</taxon>
        <taxon>Brassicales</taxon>
        <taxon>Brassicaceae</taxon>
        <taxon>Brassiceae</taxon>
        <taxon>Brassica</taxon>
    </lineage>
</organism>